<comment type="caution">
    <text evidence="1">The sequence shown here is derived from an EMBL/GenBank/DDBJ whole genome shotgun (WGS) entry which is preliminary data.</text>
</comment>
<reference evidence="1 2" key="1">
    <citation type="submission" date="2019-09" db="EMBL/GenBank/DDBJ databases">
        <title>Taxonomy of Antarctic Massilia spp.: description of Massilia rubra sp. nov., Massilia aquatica sp. nov., Massilia mucilaginosa sp. nov., Massilia frigida sp. nov. isolated from streams, lakes and regoliths.</title>
        <authorList>
            <person name="Holochova P."/>
            <person name="Sedlacek I."/>
            <person name="Kralova S."/>
            <person name="Maslanova I."/>
            <person name="Busse H.-J."/>
            <person name="Stankova E."/>
            <person name="Vrbovska V."/>
            <person name="Kovarovic V."/>
            <person name="Bartak M."/>
            <person name="Svec P."/>
            <person name="Pantucek R."/>
        </authorList>
    </citation>
    <scope>NUCLEOTIDE SEQUENCE [LARGE SCALE GENOMIC DNA]</scope>
    <source>
        <strain evidence="1 2">CCM 8692</strain>
    </source>
</reference>
<keyword evidence="2" id="KW-1185">Reference proteome</keyword>
<evidence type="ECO:0000313" key="1">
    <source>
        <dbReference type="EMBL" id="NHZ36079.1"/>
    </source>
</evidence>
<proteinExistence type="predicted"/>
<protein>
    <recommendedName>
        <fullName evidence="3">Lipoprotein</fullName>
    </recommendedName>
</protein>
<organism evidence="1 2">
    <name type="scientific">Massilia rubra</name>
    <dbReference type="NCBI Taxonomy" id="2607910"/>
    <lineage>
        <taxon>Bacteria</taxon>
        <taxon>Pseudomonadati</taxon>
        <taxon>Pseudomonadota</taxon>
        <taxon>Betaproteobacteria</taxon>
        <taxon>Burkholderiales</taxon>
        <taxon>Oxalobacteraceae</taxon>
        <taxon>Telluria group</taxon>
        <taxon>Massilia</taxon>
    </lineage>
</organism>
<dbReference type="RefSeq" id="WP_167227834.1">
    <property type="nucleotide sequence ID" value="NZ_VUYU01000015.1"/>
</dbReference>
<dbReference type="Proteomes" id="UP000785613">
    <property type="component" value="Unassembled WGS sequence"/>
</dbReference>
<gene>
    <name evidence="1" type="ORF">F0185_21150</name>
</gene>
<dbReference type="PROSITE" id="PS51257">
    <property type="entry name" value="PROKAR_LIPOPROTEIN"/>
    <property type="match status" value="1"/>
</dbReference>
<accession>A0ABX0LXG3</accession>
<evidence type="ECO:0008006" key="3">
    <source>
        <dbReference type="Google" id="ProtNLM"/>
    </source>
</evidence>
<sequence length="113" mass="11821">MKRLLLAVTCVAVVLGGCSSVGKKKVAVRQAPVKVATVQAPALDAKGQPIAHVAFRPGISSVTVENMAKKQGCTGGVGAGLMTPPGPVEVYRMVCDNRTIYQAKCELRQCRAI</sequence>
<evidence type="ECO:0000313" key="2">
    <source>
        <dbReference type="Proteomes" id="UP000785613"/>
    </source>
</evidence>
<dbReference type="EMBL" id="VUYU01000015">
    <property type="protein sequence ID" value="NHZ36079.1"/>
    <property type="molecule type" value="Genomic_DNA"/>
</dbReference>
<name>A0ABX0LXG3_9BURK</name>